<evidence type="ECO:0000256" key="2">
    <source>
        <dbReference type="RuleBase" id="RU003749"/>
    </source>
</evidence>
<evidence type="ECO:0000259" key="3">
    <source>
        <dbReference type="PROSITE" id="PS50801"/>
    </source>
</evidence>
<evidence type="ECO:0000313" key="4">
    <source>
        <dbReference type="EMBL" id="SMC52454.1"/>
    </source>
</evidence>
<dbReference type="EMBL" id="FWYD01000002">
    <property type="protein sequence ID" value="SMC52454.1"/>
    <property type="molecule type" value="Genomic_DNA"/>
</dbReference>
<dbReference type="Pfam" id="PF01740">
    <property type="entry name" value="STAS"/>
    <property type="match status" value="1"/>
</dbReference>
<dbReference type="RefSeq" id="WP_084350491.1">
    <property type="nucleotide sequence ID" value="NZ_FWYD01000002.1"/>
</dbReference>
<protein>
    <recommendedName>
        <fullName evidence="2">Anti-sigma factor antagonist</fullName>
    </recommendedName>
</protein>
<keyword evidence="5" id="KW-1185">Reference proteome</keyword>
<evidence type="ECO:0000256" key="1">
    <source>
        <dbReference type="ARBA" id="ARBA00009013"/>
    </source>
</evidence>
<dbReference type="SUPFAM" id="SSF52091">
    <property type="entry name" value="SpoIIaa-like"/>
    <property type="match status" value="1"/>
</dbReference>
<dbReference type="PANTHER" id="PTHR33495:SF2">
    <property type="entry name" value="ANTI-SIGMA FACTOR ANTAGONIST TM_1081-RELATED"/>
    <property type="match status" value="1"/>
</dbReference>
<reference evidence="4 5" key="1">
    <citation type="submission" date="2017-04" db="EMBL/GenBank/DDBJ databases">
        <authorList>
            <person name="Afonso C.L."/>
            <person name="Miller P.J."/>
            <person name="Scott M.A."/>
            <person name="Spackman E."/>
            <person name="Goraichik I."/>
            <person name="Dimitrov K.M."/>
            <person name="Suarez D.L."/>
            <person name="Swayne D.E."/>
        </authorList>
    </citation>
    <scope>NUCLEOTIDE SEQUENCE [LARGE SCALE GENOMIC DNA]</scope>
    <source>
        <strain evidence="4 5">CGMCC 1.12644</strain>
    </source>
</reference>
<dbReference type="NCBIfam" id="TIGR00377">
    <property type="entry name" value="ant_ant_sig"/>
    <property type="match status" value="1"/>
</dbReference>
<organism evidence="4 5">
    <name type="scientific">Primorskyibacter flagellatus</name>
    <dbReference type="NCBI Taxonomy" id="1387277"/>
    <lineage>
        <taxon>Bacteria</taxon>
        <taxon>Pseudomonadati</taxon>
        <taxon>Pseudomonadota</taxon>
        <taxon>Alphaproteobacteria</taxon>
        <taxon>Rhodobacterales</taxon>
        <taxon>Roseobacteraceae</taxon>
        <taxon>Primorskyibacter</taxon>
    </lineage>
</organism>
<dbReference type="OrthoDB" id="9796076at2"/>
<dbReference type="AlphaFoldDB" id="A0A1W1ZVL4"/>
<evidence type="ECO:0000313" key="5">
    <source>
        <dbReference type="Proteomes" id="UP000192330"/>
    </source>
</evidence>
<dbReference type="CDD" id="cd07043">
    <property type="entry name" value="STAS_anti-anti-sigma_factors"/>
    <property type="match status" value="1"/>
</dbReference>
<dbReference type="InterPro" id="IPR003658">
    <property type="entry name" value="Anti-sigma_ant"/>
</dbReference>
<dbReference type="InterPro" id="IPR036513">
    <property type="entry name" value="STAS_dom_sf"/>
</dbReference>
<dbReference type="STRING" id="1387277.SAMN06295998_102193"/>
<accession>A0A1W1ZVL4</accession>
<gene>
    <name evidence="4" type="ORF">SAMN06295998_102193</name>
</gene>
<feature type="domain" description="STAS" evidence="3">
    <location>
        <begin position="18"/>
        <end position="110"/>
    </location>
</feature>
<comment type="similarity">
    <text evidence="1 2">Belongs to the anti-sigma-factor antagonist family.</text>
</comment>
<dbReference type="Proteomes" id="UP000192330">
    <property type="component" value="Unassembled WGS sequence"/>
</dbReference>
<proteinExistence type="inferred from homology"/>
<dbReference type="PROSITE" id="PS50801">
    <property type="entry name" value="STAS"/>
    <property type="match status" value="1"/>
</dbReference>
<name>A0A1W1ZVL4_9RHOB</name>
<dbReference type="Gene3D" id="3.30.750.24">
    <property type="entry name" value="STAS domain"/>
    <property type="match status" value="1"/>
</dbReference>
<dbReference type="InterPro" id="IPR002645">
    <property type="entry name" value="STAS_dom"/>
</dbReference>
<dbReference type="GO" id="GO:0043856">
    <property type="term" value="F:anti-sigma factor antagonist activity"/>
    <property type="evidence" value="ECO:0007669"/>
    <property type="project" value="InterPro"/>
</dbReference>
<dbReference type="PANTHER" id="PTHR33495">
    <property type="entry name" value="ANTI-SIGMA FACTOR ANTAGONIST TM_1081-RELATED-RELATED"/>
    <property type="match status" value="1"/>
</dbReference>
<sequence length="112" mass="12132">MNLSSSIIGATQIITVEEARIDAAVAIQFKDRMREVSDGGPARIVLNLCNVDFIDSSGLGAIVAAMKQLEDGRTLDLCALTPNVDKVFRLTRMDTIFGIFDTIDDAVAQRSN</sequence>